<sequence>MAARLAPVPELSTDEPAAATPYLPCSLYRDWIRSVAVSGAQMRSTVFSMSQSGDSGSSYSSHSSYSNYSSASSRSAGADADDFGANELTKIAHQMVSDGYTQRMLQAFVVASSPALDRALENRLSGIELYDVPSPVPALGNGGGPNTVLETWFCELDVGWVLQICQERGSQWQFRLQDKSASSLQDLVERWIRGLTVIVHCLTELVSNSVGICVESMATERFGKASISKMLVFVEAIMPDLKAEKLQAVLDMYTCVSNALHMLRSFGMSTRNQQIFSAACDLLSTQGDMLWEAISSTMEEMRALVEGDDDLWAMEIKHGGGEVHNNTHLVVSSILSMKKTVALMTGTFTWLDYDYKLDVLIDETVYYLNDLLLRKSELCLDPSLRYLFLLNNSYFVVSLNLHLPRWYQRSLIFKLAPECKKYMDSYLDVSWGHVLSCIPKSNFNGPLQCWKNTSSLAKFESAFHKTYQAQKFWKVPEPQLRDALRKTIIESVISSYRDYLEEHPELAEQVRLGSSSPEVLEEMLRELFEG</sequence>
<accession>A0A9R1P7W1</accession>
<dbReference type="AlphaFoldDB" id="A0A9R1P7W1"/>
<comment type="function">
    <text evidence="3">Component of the exocyst complex.</text>
</comment>
<comment type="similarity">
    <text evidence="1 3">Belongs to the EXO70 family.</text>
</comment>
<dbReference type="Proteomes" id="UP000324705">
    <property type="component" value="Chromosome 2A"/>
</dbReference>
<evidence type="ECO:0000256" key="3">
    <source>
        <dbReference type="RuleBase" id="RU365026"/>
    </source>
</evidence>
<dbReference type="PANTHER" id="PTHR12542">
    <property type="entry name" value="EXOCYST COMPLEX PROTEIN EXO70"/>
    <property type="match status" value="1"/>
</dbReference>
<organism evidence="5 6">
    <name type="scientific">Triticum turgidum subsp. durum</name>
    <name type="common">Durum wheat</name>
    <name type="synonym">Triticum durum</name>
    <dbReference type="NCBI Taxonomy" id="4567"/>
    <lineage>
        <taxon>Eukaryota</taxon>
        <taxon>Viridiplantae</taxon>
        <taxon>Streptophyta</taxon>
        <taxon>Embryophyta</taxon>
        <taxon>Tracheophyta</taxon>
        <taxon>Spermatophyta</taxon>
        <taxon>Magnoliopsida</taxon>
        <taxon>Liliopsida</taxon>
        <taxon>Poales</taxon>
        <taxon>Poaceae</taxon>
        <taxon>BOP clade</taxon>
        <taxon>Pooideae</taxon>
        <taxon>Triticodae</taxon>
        <taxon>Triticeae</taxon>
        <taxon>Triticinae</taxon>
        <taxon>Triticum</taxon>
    </lineage>
</organism>
<keyword evidence="2 3" id="KW-0813">Transport</keyword>
<dbReference type="GO" id="GO:0015031">
    <property type="term" value="P:protein transport"/>
    <property type="evidence" value="ECO:0007669"/>
    <property type="project" value="UniProtKB-KW"/>
</dbReference>
<proteinExistence type="inferred from homology"/>
<dbReference type="EMBL" id="LT934113">
    <property type="protein sequence ID" value="VAH38462.1"/>
    <property type="molecule type" value="Genomic_DNA"/>
</dbReference>
<keyword evidence="3" id="KW-0653">Protein transport</keyword>
<name>A0A9R1P7W1_TRITD</name>
<reference evidence="5 6" key="1">
    <citation type="submission" date="2017-09" db="EMBL/GenBank/DDBJ databases">
        <authorList>
            <consortium name="International Durum Wheat Genome Sequencing Consortium (IDWGSC)"/>
            <person name="Milanesi L."/>
        </authorList>
    </citation>
    <scope>NUCLEOTIDE SEQUENCE [LARGE SCALE GENOMIC DNA]</scope>
    <source>
        <strain evidence="6">cv. Svevo</strain>
    </source>
</reference>
<dbReference type="GO" id="GO:0006887">
    <property type="term" value="P:exocytosis"/>
    <property type="evidence" value="ECO:0007669"/>
    <property type="project" value="UniProtKB-KW"/>
</dbReference>
<keyword evidence="6" id="KW-1185">Reference proteome</keyword>
<evidence type="ECO:0000313" key="5">
    <source>
        <dbReference type="EMBL" id="VAH38462.1"/>
    </source>
</evidence>
<evidence type="ECO:0000256" key="1">
    <source>
        <dbReference type="ARBA" id="ARBA00006756"/>
    </source>
</evidence>
<keyword evidence="3" id="KW-0268">Exocytosis</keyword>
<dbReference type="OMA" id="CLHISHT"/>
<dbReference type="InterPro" id="IPR004140">
    <property type="entry name" value="Exo70"/>
</dbReference>
<dbReference type="Gramene" id="TRITD2Av1G282480.1">
    <property type="protein sequence ID" value="TRITD2Av1G282480.1"/>
    <property type="gene ID" value="TRITD2Av1G282480"/>
</dbReference>
<evidence type="ECO:0000256" key="2">
    <source>
        <dbReference type="ARBA" id="ARBA00022448"/>
    </source>
</evidence>
<protein>
    <recommendedName>
        <fullName evidence="3">Exocyst subunit Exo70 family protein</fullName>
    </recommendedName>
</protein>
<dbReference type="Pfam" id="PF03081">
    <property type="entry name" value="Exo70_C"/>
    <property type="match status" value="1"/>
</dbReference>
<dbReference type="GO" id="GO:0000145">
    <property type="term" value="C:exocyst"/>
    <property type="evidence" value="ECO:0007669"/>
    <property type="project" value="InterPro"/>
</dbReference>
<dbReference type="SUPFAM" id="SSF74788">
    <property type="entry name" value="Cullin repeat-like"/>
    <property type="match status" value="1"/>
</dbReference>
<evidence type="ECO:0000313" key="6">
    <source>
        <dbReference type="Proteomes" id="UP000324705"/>
    </source>
</evidence>
<gene>
    <name evidence="5" type="ORF">TRITD_2Av1G282480</name>
</gene>
<feature type="domain" description="Exocyst complex subunit Exo70 C-terminal" evidence="4">
    <location>
        <begin position="225"/>
        <end position="525"/>
    </location>
</feature>
<dbReference type="InterPro" id="IPR046364">
    <property type="entry name" value="Exo70_C"/>
</dbReference>
<dbReference type="PANTHER" id="PTHR12542:SF155">
    <property type="entry name" value="EXOCYST SUBUNIT EXO70 FAMILY PROTEIN"/>
    <property type="match status" value="1"/>
</dbReference>
<dbReference type="GO" id="GO:0005546">
    <property type="term" value="F:phosphatidylinositol-4,5-bisphosphate binding"/>
    <property type="evidence" value="ECO:0007669"/>
    <property type="project" value="InterPro"/>
</dbReference>
<dbReference type="Gene3D" id="1.20.1280.170">
    <property type="entry name" value="Exocyst complex component Exo70"/>
    <property type="match status" value="1"/>
</dbReference>
<dbReference type="InterPro" id="IPR016159">
    <property type="entry name" value="Cullin_repeat-like_dom_sf"/>
</dbReference>
<evidence type="ECO:0000259" key="4">
    <source>
        <dbReference type="Pfam" id="PF03081"/>
    </source>
</evidence>